<dbReference type="SUPFAM" id="SSF52540">
    <property type="entry name" value="P-loop containing nucleoside triphosphate hydrolases"/>
    <property type="match status" value="1"/>
</dbReference>
<dbReference type="InterPro" id="IPR014014">
    <property type="entry name" value="RNA_helicase_DEAD_Q_motif"/>
</dbReference>
<dbReference type="InterPro" id="IPR011545">
    <property type="entry name" value="DEAD/DEAH_box_helicase_dom"/>
</dbReference>
<feature type="region of interest" description="Disordered" evidence="7">
    <location>
        <begin position="392"/>
        <end position="435"/>
    </location>
</feature>
<proteinExistence type="inferred from homology"/>
<accession>A0AAD0WNQ8</accession>
<feature type="compositionally biased region" description="Basic residues" evidence="7">
    <location>
        <begin position="421"/>
        <end position="435"/>
    </location>
</feature>
<evidence type="ECO:0000256" key="6">
    <source>
        <dbReference type="PROSITE-ProRule" id="PRU00552"/>
    </source>
</evidence>
<reference evidence="11 12" key="1">
    <citation type="submission" date="2018-08" db="EMBL/GenBank/DDBJ databases">
        <title>Complete genome of the Arcobacter skirrowii type strain LMG 6621.</title>
        <authorList>
            <person name="Miller W.G."/>
            <person name="Yee E."/>
            <person name="Bono J.L."/>
        </authorList>
    </citation>
    <scope>NUCLEOTIDE SEQUENCE [LARGE SCALE GENOMIC DNA]</scope>
    <source>
        <strain evidence="11 12">CCUG 10374</strain>
    </source>
</reference>
<feature type="compositionally biased region" description="Basic residues" evidence="7">
    <location>
        <begin position="394"/>
        <end position="404"/>
    </location>
</feature>
<evidence type="ECO:0000256" key="5">
    <source>
        <dbReference type="ARBA" id="ARBA00038437"/>
    </source>
</evidence>
<dbReference type="GO" id="GO:0016787">
    <property type="term" value="F:hydrolase activity"/>
    <property type="evidence" value="ECO:0007669"/>
    <property type="project" value="UniProtKB-KW"/>
</dbReference>
<keyword evidence="3 11" id="KW-0347">Helicase</keyword>
<dbReference type="Gene3D" id="3.40.50.300">
    <property type="entry name" value="P-loop containing nucleotide triphosphate hydrolases"/>
    <property type="match status" value="2"/>
</dbReference>
<dbReference type="GO" id="GO:0003724">
    <property type="term" value="F:RNA helicase activity"/>
    <property type="evidence" value="ECO:0007669"/>
    <property type="project" value="InterPro"/>
</dbReference>
<evidence type="ECO:0000256" key="4">
    <source>
        <dbReference type="ARBA" id="ARBA00022840"/>
    </source>
</evidence>
<dbReference type="RefSeq" id="WP_228137901.1">
    <property type="nucleotide sequence ID" value="NZ_CP032099.1"/>
</dbReference>
<dbReference type="PROSITE" id="PS51195">
    <property type="entry name" value="Q_MOTIF"/>
    <property type="match status" value="1"/>
</dbReference>
<comment type="similarity">
    <text evidence="5">Belongs to the DEAD box helicase family.</text>
</comment>
<dbReference type="EMBL" id="CP032099">
    <property type="protein sequence ID" value="AXX85139.1"/>
    <property type="molecule type" value="Genomic_DNA"/>
</dbReference>
<feature type="compositionally biased region" description="Basic and acidic residues" evidence="7">
    <location>
        <begin position="405"/>
        <end position="420"/>
    </location>
</feature>
<dbReference type="PROSITE" id="PS51194">
    <property type="entry name" value="HELICASE_CTER"/>
    <property type="match status" value="1"/>
</dbReference>
<dbReference type="PANTHER" id="PTHR47959:SF13">
    <property type="entry name" value="ATP-DEPENDENT RNA HELICASE RHLE"/>
    <property type="match status" value="1"/>
</dbReference>
<keyword evidence="1" id="KW-0547">Nucleotide-binding</keyword>
<protein>
    <submittedName>
        <fullName evidence="11">DEAD-box ATP-dependent RNA helicase</fullName>
    </submittedName>
</protein>
<gene>
    <name evidence="11" type="ORF">ASKIR_1336</name>
</gene>
<evidence type="ECO:0000313" key="12">
    <source>
        <dbReference type="Proteomes" id="UP000262029"/>
    </source>
</evidence>
<dbReference type="SMART" id="SM00487">
    <property type="entry name" value="DEXDc"/>
    <property type="match status" value="1"/>
</dbReference>
<evidence type="ECO:0000259" key="9">
    <source>
        <dbReference type="PROSITE" id="PS51194"/>
    </source>
</evidence>
<dbReference type="PANTHER" id="PTHR47959">
    <property type="entry name" value="ATP-DEPENDENT RNA HELICASE RHLE-RELATED"/>
    <property type="match status" value="1"/>
</dbReference>
<dbReference type="PROSITE" id="PS51192">
    <property type="entry name" value="HELICASE_ATP_BIND_1"/>
    <property type="match status" value="1"/>
</dbReference>
<dbReference type="Proteomes" id="UP000262029">
    <property type="component" value="Chromosome"/>
</dbReference>
<evidence type="ECO:0000313" key="11">
    <source>
        <dbReference type="EMBL" id="AXX85139.1"/>
    </source>
</evidence>
<dbReference type="CDD" id="cd18787">
    <property type="entry name" value="SF2_C_DEAD"/>
    <property type="match status" value="1"/>
</dbReference>
<organism evidence="11 12">
    <name type="scientific">Aliarcobacter skirrowii CCUG 10374</name>
    <dbReference type="NCBI Taxonomy" id="1032239"/>
    <lineage>
        <taxon>Bacteria</taxon>
        <taxon>Pseudomonadati</taxon>
        <taxon>Campylobacterota</taxon>
        <taxon>Epsilonproteobacteria</taxon>
        <taxon>Campylobacterales</taxon>
        <taxon>Arcobacteraceae</taxon>
        <taxon>Aliarcobacter</taxon>
    </lineage>
</organism>
<evidence type="ECO:0000259" key="8">
    <source>
        <dbReference type="PROSITE" id="PS51192"/>
    </source>
</evidence>
<dbReference type="GO" id="GO:0005829">
    <property type="term" value="C:cytosol"/>
    <property type="evidence" value="ECO:0007669"/>
    <property type="project" value="TreeGrafter"/>
</dbReference>
<dbReference type="InterPro" id="IPR050079">
    <property type="entry name" value="DEAD_box_RNA_helicase"/>
</dbReference>
<dbReference type="GO" id="GO:0003676">
    <property type="term" value="F:nucleic acid binding"/>
    <property type="evidence" value="ECO:0007669"/>
    <property type="project" value="InterPro"/>
</dbReference>
<evidence type="ECO:0000256" key="1">
    <source>
        <dbReference type="ARBA" id="ARBA00022741"/>
    </source>
</evidence>
<dbReference type="SMART" id="SM00490">
    <property type="entry name" value="HELICc"/>
    <property type="match status" value="1"/>
</dbReference>
<dbReference type="InterPro" id="IPR001650">
    <property type="entry name" value="Helicase_C-like"/>
</dbReference>
<evidence type="ECO:0000256" key="2">
    <source>
        <dbReference type="ARBA" id="ARBA00022801"/>
    </source>
</evidence>
<dbReference type="Pfam" id="PF00271">
    <property type="entry name" value="Helicase_C"/>
    <property type="match status" value="1"/>
</dbReference>
<keyword evidence="4" id="KW-0067">ATP-binding</keyword>
<sequence>MIKYIPIFQKGQIIENFSKLNLNEKILKAISDLNYESLTPIQEKAIPIARKGRDIIGISQSGTGKSCAFILPILESILKDQELGKNRVLRALIIAPTRELAKQIVKSIENYSKYMDVKTVSILGGESKNLQAKKLSNGVDIAVATAGRLLEHIKENSINLSSVTKVVIDELDVMLDMGFLKDLEQILPYIGKNRQISMFSATINSTVKTLAKQFLNDPVVIEVTTQRSNVKNITHEAILVDEDRKLEALSYFIGSKNISQALVFVNQKSQADTLVENLNLDGLKAACIHGDVRQSTRALALRKFKEKELRVLVATDIAARGIDIENLPCVINFALPQSIDDFTHRVGRTGRAGNDGLAITFLSVKDYKFFADIEKELILSVKRYELEGFATKEKKPRVKSKQQKSIKDKKFEAKKREEKVKKPKKTKSKKVTKRG</sequence>
<evidence type="ECO:0000256" key="3">
    <source>
        <dbReference type="ARBA" id="ARBA00022806"/>
    </source>
</evidence>
<dbReference type="CDD" id="cd00268">
    <property type="entry name" value="DEADc"/>
    <property type="match status" value="1"/>
</dbReference>
<feature type="domain" description="Helicase C-terminal" evidence="9">
    <location>
        <begin position="245"/>
        <end position="397"/>
    </location>
</feature>
<dbReference type="Pfam" id="PF00270">
    <property type="entry name" value="DEAD"/>
    <property type="match status" value="1"/>
</dbReference>
<dbReference type="GeneID" id="61751085"/>
<evidence type="ECO:0000259" key="10">
    <source>
        <dbReference type="PROSITE" id="PS51195"/>
    </source>
</evidence>
<name>A0AAD0WNQ8_9BACT</name>
<dbReference type="InterPro" id="IPR044742">
    <property type="entry name" value="DEAD/DEAH_RhlB"/>
</dbReference>
<evidence type="ECO:0000256" key="7">
    <source>
        <dbReference type="SAM" id="MobiDB-lite"/>
    </source>
</evidence>
<dbReference type="GO" id="GO:0005524">
    <property type="term" value="F:ATP binding"/>
    <property type="evidence" value="ECO:0007669"/>
    <property type="project" value="UniProtKB-KW"/>
</dbReference>
<feature type="domain" description="Helicase ATP-binding" evidence="8">
    <location>
        <begin position="46"/>
        <end position="221"/>
    </location>
</feature>
<dbReference type="InterPro" id="IPR027417">
    <property type="entry name" value="P-loop_NTPase"/>
</dbReference>
<feature type="domain" description="DEAD-box RNA helicase Q" evidence="10">
    <location>
        <begin position="15"/>
        <end position="43"/>
    </location>
</feature>
<dbReference type="AlphaFoldDB" id="A0AAD0WNQ8"/>
<dbReference type="InterPro" id="IPR014001">
    <property type="entry name" value="Helicase_ATP-bd"/>
</dbReference>
<feature type="short sequence motif" description="Q motif" evidence="6">
    <location>
        <begin position="15"/>
        <end position="43"/>
    </location>
</feature>
<keyword evidence="2" id="KW-0378">Hydrolase</keyword>